<feature type="compositionally biased region" description="Low complexity" evidence="7">
    <location>
        <begin position="243"/>
        <end position="271"/>
    </location>
</feature>
<keyword evidence="5" id="KW-0624">Polysaccharide degradation</keyword>
<dbReference type="SUPFAM" id="SSF49265">
    <property type="entry name" value="Fibronectin type III"/>
    <property type="match status" value="1"/>
</dbReference>
<evidence type="ECO:0000259" key="9">
    <source>
        <dbReference type="PROSITE" id="PS50853"/>
    </source>
</evidence>
<dbReference type="InterPro" id="IPR008979">
    <property type="entry name" value="Galactose-bd-like_sf"/>
</dbReference>
<dbReference type="CAZy" id="CBM16">
    <property type="family name" value="Carbohydrate-Binding Module Family 16"/>
</dbReference>
<name>C7QF90_CATAD</name>
<keyword evidence="5" id="KW-0119">Carbohydrate metabolism</keyword>
<evidence type="ECO:0000256" key="7">
    <source>
        <dbReference type="SAM" id="MobiDB-lite"/>
    </source>
</evidence>
<dbReference type="EMBL" id="CP001700">
    <property type="protein sequence ID" value="ACU74848.1"/>
    <property type="molecule type" value="Genomic_DNA"/>
</dbReference>
<dbReference type="RefSeq" id="WP_015794577.1">
    <property type="nucleotide sequence ID" value="NC_013131.1"/>
</dbReference>
<dbReference type="CAZy" id="GH18">
    <property type="family name" value="Glycoside Hydrolase Family 18"/>
</dbReference>
<dbReference type="Gene3D" id="3.20.20.80">
    <property type="entry name" value="Glycosidases"/>
    <property type="match status" value="1"/>
</dbReference>
<evidence type="ECO:0000313" key="11">
    <source>
        <dbReference type="EMBL" id="ACU74848.1"/>
    </source>
</evidence>
<dbReference type="InterPro" id="IPR050542">
    <property type="entry name" value="Glycosyl_Hydrlase18_Chitinase"/>
</dbReference>
<dbReference type="HOGENOM" id="CLU_019399_1_1_11"/>
<dbReference type="SUPFAM" id="SSF51445">
    <property type="entry name" value="(Trans)glycosidases"/>
    <property type="match status" value="1"/>
</dbReference>
<sequence length="648" mass="65230" precursor="true">MTSARTRLRAFAALLAATLIAATMTIALSASRARADSNLVVNSGFETGSLSPWTCDGSTGSVVSSPVHSGSHALAGAANNSDDAQCTQTVSVQPNSAYTLSAYVEGGYVYIGATGYSSTWTPSATSFQQLSTSFTTGASTTSVQIYLHGWYGQGTYFADDVSLVGPGGQTQVPPVPSGLSVSGTTSSSVSLAWNASTGATGYNVYRGGAKIASVTGTSYTNTGLSPSTSYSYTVTATNSAGESAQSGAVTGTTTAGGTQVPPTPSGLSVSGTTSSSVSLAWNASSGATGYNVYRGGSKIASVTGTSYTNTGLSASTTYSYTVSATNSAGESGQSSAVSATTAGTGGGNGSLPKHVLTGYWQDFVNSAKPLSLAAVPAGYNLVAVAFANADPSHPGGVTFSVDSGLSSALGGYTDAQFKADIATLHSRGQKVIVSVGGQNGAISVGDSTSANNFATSVYSIMQSYGFDGVDIDLENGVNATYMAQALQSLSGKAGSGLIITMAPQTIDMQSTGMAYFQLALNIKNILTISNMQYYNSGSMNGCDQGVYSEGTENFMTALACIQLQGGLRPDQVGLGLPASGSAAGGGYVSPSLVNNALDCLAAKTSCGSFVPPSTWPAIRGAMTWSINWDASNGYSFVNTVAPHLAAMP</sequence>
<dbReference type="PROSITE" id="PS01095">
    <property type="entry name" value="GH18_1"/>
    <property type="match status" value="1"/>
</dbReference>
<dbReference type="InterPro" id="IPR003305">
    <property type="entry name" value="CenC_carb-bd"/>
</dbReference>
<evidence type="ECO:0000259" key="10">
    <source>
        <dbReference type="PROSITE" id="PS51910"/>
    </source>
</evidence>
<dbReference type="PANTHER" id="PTHR45708">
    <property type="entry name" value="ENDOCHITINASE"/>
    <property type="match status" value="1"/>
</dbReference>
<keyword evidence="4 6" id="KW-0326">Glycosidase</keyword>
<keyword evidence="3 6" id="KW-0378">Hydrolase</keyword>
<feature type="chain" id="PRO_5002983171" description="chitinase" evidence="8">
    <location>
        <begin position="36"/>
        <end position="648"/>
    </location>
</feature>
<dbReference type="Gene3D" id="2.60.120.260">
    <property type="entry name" value="Galactose-binding domain-like"/>
    <property type="match status" value="1"/>
</dbReference>
<dbReference type="Pfam" id="PF00704">
    <property type="entry name" value="Glyco_hydro_18"/>
    <property type="match status" value="1"/>
</dbReference>
<feature type="region of interest" description="Disordered" evidence="7">
    <location>
        <begin position="241"/>
        <end position="271"/>
    </location>
</feature>
<dbReference type="EC" id="3.2.1.14" evidence="2"/>
<comment type="similarity">
    <text evidence="1">Belongs to the glycosyl hydrolase 18 family. Chitinase class II subfamily.</text>
</comment>
<dbReference type="SUPFAM" id="SSF49785">
    <property type="entry name" value="Galactose-binding domain-like"/>
    <property type="match status" value="1"/>
</dbReference>
<evidence type="ECO:0000256" key="5">
    <source>
        <dbReference type="ARBA" id="ARBA00023326"/>
    </source>
</evidence>
<dbReference type="eggNOG" id="COG3469">
    <property type="taxonomic scope" value="Bacteria"/>
</dbReference>
<keyword evidence="8" id="KW-0732">Signal</keyword>
<gene>
    <name evidence="11" type="ordered locus">Caci_5990</name>
</gene>
<dbReference type="KEGG" id="cai:Caci_5990"/>
<dbReference type="InterPro" id="IPR036116">
    <property type="entry name" value="FN3_sf"/>
</dbReference>
<dbReference type="InParanoid" id="C7QF90"/>
<dbReference type="InterPro" id="IPR013783">
    <property type="entry name" value="Ig-like_fold"/>
</dbReference>
<dbReference type="STRING" id="479433.Caci_5990"/>
<dbReference type="SMART" id="SM00060">
    <property type="entry name" value="FN3"/>
    <property type="match status" value="2"/>
</dbReference>
<evidence type="ECO:0000256" key="8">
    <source>
        <dbReference type="SAM" id="SignalP"/>
    </source>
</evidence>
<evidence type="ECO:0000256" key="6">
    <source>
        <dbReference type="RuleBase" id="RU000489"/>
    </source>
</evidence>
<dbReference type="PANTHER" id="PTHR45708:SF49">
    <property type="entry name" value="ENDOCHITINASE"/>
    <property type="match status" value="1"/>
</dbReference>
<accession>C7QF90</accession>
<dbReference type="CDD" id="cd00063">
    <property type="entry name" value="FN3"/>
    <property type="match status" value="2"/>
</dbReference>
<organism evidence="11 12">
    <name type="scientific">Catenulispora acidiphila (strain DSM 44928 / JCM 14897 / NBRC 102108 / NRRL B-24433 / ID139908)</name>
    <dbReference type="NCBI Taxonomy" id="479433"/>
    <lineage>
        <taxon>Bacteria</taxon>
        <taxon>Bacillati</taxon>
        <taxon>Actinomycetota</taxon>
        <taxon>Actinomycetes</taxon>
        <taxon>Catenulisporales</taxon>
        <taxon>Catenulisporaceae</taxon>
        <taxon>Catenulispora</taxon>
    </lineage>
</organism>
<evidence type="ECO:0000256" key="2">
    <source>
        <dbReference type="ARBA" id="ARBA00012729"/>
    </source>
</evidence>
<dbReference type="GO" id="GO:0000272">
    <property type="term" value="P:polysaccharide catabolic process"/>
    <property type="evidence" value="ECO:0007669"/>
    <property type="project" value="UniProtKB-KW"/>
</dbReference>
<dbReference type="Pfam" id="PF00041">
    <property type="entry name" value="fn3"/>
    <property type="match status" value="2"/>
</dbReference>
<dbReference type="Gene3D" id="2.60.40.10">
    <property type="entry name" value="Immunoglobulins"/>
    <property type="match status" value="2"/>
</dbReference>
<feature type="domain" description="Fibronectin type-III" evidence="9">
    <location>
        <begin position="263"/>
        <end position="344"/>
    </location>
</feature>
<dbReference type="InterPro" id="IPR017853">
    <property type="entry name" value="GH"/>
</dbReference>
<proteinExistence type="inferred from homology"/>
<feature type="signal peptide" evidence="8">
    <location>
        <begin position="1"/>
        <end position="35"/>
    </location>
</feature>
<evidence type="ECO:0000256" key="4">
    <source>
        <dbReference type="ARBA" id="ARBA00023295"/>
    </source>
</evidence>
<dbReference type="SMART" id="SM00636">
    <property type="entry name" value="Glyco_18"/>
    <property type="match status" value="1"/>
</dbReference>
<feature type="region of interest" description="Disordered" evidence="7">
    <location>
        <begin position="326"/>
        <end position="346"/>
    </location>
</feature>
<reference evidence="11 12" key="1">
    <citation type="journal article" date="2009" name="Stand. Genomic Sci.">
        <title>Complete genome sequence of Catenulispora acidiphila type strain (ID 139908).</title>
        <authorList>
            <person name="Copeland A."/>
            <person name="Lapidus A."/>
            <person name="Glavina Del Rio T."/>
            <person name="Nolan M."/>
            <person name="Lucas S."/>
            <person name="Chen F."/>
            <person name="Tice H."/>
            <person name="Cheng J.F."/>
            <person name="Bruce D."/>
            <person name="Goodwin L."/>
            <person name="Pitluck S."/>
            <person name="Mikhailova N."/>
            <person name="Pati A."/>
            <person name="Ivanova N."/>
            <person name="Mavromatis K."/>
            <person name="Chen A."/>
            <person name="Palaniappan K."/>
            <person name="Chain P."/>
            <person name="Land M."/>
            <person name="Hauser L."/>
            <person name="Chang Y.J."/>
            <person name="Jeffries C.D."/>
            <person name="Chertkov O."/>
            <person name="Brettin T."/>
            <person name="Detter J.C."/>
            <person name="Han C."/>
            <person name="Ali Z."/>
            <person name="Tindall B.J."/>
            <person name="Goker M."/>
            <person name="Bristow J."/>
            <person name="Eisen J.A."/>
            <person name="Markowitz V."/>
            <person name="Hugenholtz P."/>
            <person name="Kyrpides N.C."/>
            <person name="Klenk H.P."/>
        </authorList>
    </citation>
    <scope>NUCLEOTIDE SEQUENCE [LARGE SCALE GENOMIC DNA]</scope>
    <source>
        <strain evidence="12">DSM 44928 / JCM 14897 / NBRC 102108 / NRRL B-24433 / ID139908</strain>
    </source>
</reference>
<dbReference type="InterPro" id="IPR003961">
    <property type="entry name" value="FN3_dom"/>
</dbReference>
<protein>
    <recommendedName>
        <fullName evidence="2">chitinase</fullName>
        <ecNumber evidence="2">3.2.1.14</ecNumber>
    </recommendedName>
</protein>
<evidence type="ECO:0000256" key="1">
    <source>
        <dbReference type="ARBA" id="ARBA00009121"/>
    </source>
</evidence>
<feature type="domain" description="Fibronectin type-III" evidence="9">
    <location>
        <begin position="175"/>
        <end position="256"/>
    </location>
</feature>
<feature type="domain" description="GH18" evidence="10">
    <location>
        <begin position="354"/>
        <end position="647"/>
    </location>
</feature>
<dbReference type="GO" id="GO:0008061">
    <property type="term" value="F:chitin binding"/>
    <property type="evidence" value="ECO:0007669"/>
    <property type="project" value="InterPro"/>
</dbReference>
<dbReference type="Pfam" id="PF02018">
    <property type="entry name" value="CBM_4_9"/>
    <property type="match status" value="1"/>
</dbReference>
<dbReference type="AlphaFoldDB" id="C7QF90"/>
<dbReference type="InterPro" id="IPR001579">
    <property type="entry name" value="Glyco_hydro_18_chit_AS"/>
</dbReference>
<feature type="compositionally biased region" description="Low complexity" evidence="7">
    <location>
        <begin position="326"/>
        <end position="342"/>
    </location>
</feature>
<dbReference type="PROSITE" id="PS51910">
    <property type="entry name" value="GH18_2"/>
    <property type="match status" value="1"/>
</dbReference>
<dbReference type="InterPro" id="IPR001223">
    <property type="entry name" value="Glyco_hydro18_cat"/>
</dbReference>
<keyword evidence="12" id="KW-1185">Reference proteome</keyword>
<dbReference type="InterPro" id="IPR011583">
    <property type="entry name" value="Chitinase_II/V-like_cat"/>
</dbReference>
<evidence type="ECO:0000313" key="12">
    <source>
        <dbReference type="Proteomes" id="UP000000851"/>
    </source>
</evidence>
<dbReference type="CDD" id="cd02871">
    <property type="entry name" value="GH18_chitinase_D-like"/>
    <property type="match status" value="1"/>
</dbReference>
<evidence type="ECO:0000256" key="3">
    <source>
        <dbReference type="ARBA" id="ARBA00022801"/>
    </source>
</evidence>
<dbReference type="Proteomes" id="UP000000851">
    <property type="component" value="Chromosome"/>
</dbReference>
<dbReference type="PROSITE" id="PS50853">
    <property type="entry name" value="FN3"/>
    <property type="match status" value="2"/>
</dbReference>
<dbReference type="GO" id="GO:0008843">
    <property type="term" value="F:endochitinase activity"/>
    <property type="evidence" value="ECO:0007669"/>
    <property type="project" value="UniProtKB-EC"/>
</dbReference>